<proteinExistence type="predicted"/>
<dbReference type="Proteomes" id="UP001431209">
    <property type="component" value="Unassembled WGS sequence"/>
</dbReference>
<name>A0AAW2YVX8_9EUKA</name>
<comment type="caution">
    <text evidence="1">The sequence shown here is derived from an EMBL/GenBank/DDBJ whole genome shotgun (WGS) entry which is preliminary data.</text>
</comment>
<dbReference type="AlphaFoldDB" id="A0AAW2YVX8"/>
<sequence length="333" mass="38985">MLDPTKFFKRIYAQQTLVARNAKTNVSPICYEMDITACPEYDFYKDNEYHLAIGLNTMYRRKKSSTDMVFYLEDTIKSLVNQIELYYTQNPHDSRKILLFVQDLSGSLRVPFDNLKVNYSQRVEVILHKSYERFIDPFTDNPNVDYKSKNNARPSRRARQQNIDVINLGRTMLSTFNFQHFMFMEDDFEPCNGSFAQIMNMMNTTIEQDPNYCSISTSYGMNGIILPRMDLDRFLTYVSCHIDAYAIDILIRWYFFHDKGLLGANDVPLGFKSCLEEERFSYSSIGVLMEHVGSVSTFEERSSSSFERLILKCGDMRRRIDDQVGKLFRIINP</sequence>
<gene>
    <name evidence="1" type="ORF">AKO1_012487</name>
</gene>
<protein>
    <submittedName>
        <fullName evidence="1">Uncharacterized protein</fullName>
    </submittedName>
</protein>
<reference evidence="1 2" key="1">
    <citation type="submission" date="2024-03" db="EMBL/GenBank/DDBJ databases">
        <title>The Acrasis kona genome and developmental transcriptomes reveal deep origins of eukaryotic multicellular pathways.</title>
        <authorList>
            <person name="Sheikh S."/>
            <person name="Fu C.-J."/>
            <person name="Brown M.W."/>
            <person name="Baldauf S.L."/>
        </authorList>
    </citation>
    <scope>NUCLEOTIDE SEQUENCE [LARGE SCALE GENOMIC DNA]</scope>
    <source>
        <strain evidence="1 2">ATCC MYA-3509</strain>
    </source>
</reference>
<accession>A0AAW2YVX8</accession>
<evidence type="ECO:0000313" key="2">
    <source>
        <dbReference type="Proteomes" id="UP001431209"/>
    </source>
</evidence>
<dbReference type="EMBL" id="JAOPGA020000780">
    <property type="protein sequence ID" value="KAL0481608.1"/>
    <property type="molecule type" value="Genomic_DNA"/>
</dbReference>
<evidence type="ECO:0000313" key="1">
    <source>
        <dbReference type="EMBL" id="KAL0481608.1"/>
    </source>
</evidence>
<keyword evidence="2" id="KW-1185">Reference proteome</keyword>
<organism evidence="1 2">
    <name type="scientific">Acrasis kona</name>
    <dbReference type="NCBI Taxonomy" id="1008807"/>
    <lineage>
        <taxon>Eukaryota</taxon>
        <taxon>Discoba</taxon>
        <taxon>Heterolobosea</taxon>
        <taxon>Tetramitia</taxon>
        <taxon>Eutetramitia</taxon>
        <taxon>Acrasidae</taxon>
        <taxon>Acrasis</taxon>
    </lineage>
</organism>